<dbReference type="KEGG" id="broo:brsh051_24930"/>
<evidence type="ECO:0000313" key="3">
    <source>
        <dbReference type="EMBL" id="BEH03212.1"/>
    </source>
</evidence>
<reference evidence="3" key="1">
    <citation type="journal article" date="2024" name="Int. J. Syst. Evol. Microbiol.">
        <title>Brooklawnia propionicigenes sp. nov., a facultatively anaerobic, propionate-producing bacterium isolated from a methanogenic reactor treating waste from cattle farms.</title>
        <authorList>
            <person name="Akita Y."/>
            <person name="Ueki A."/>
            <person name="Tonouchi A."/>
            <person name="Sugawara Y."/>
            <person name="Honma S."/>
            <person name="Kaku N."/>
            <person name="Ueki K."/>
        </authorList>
    </citation>
    <scope>NUCLEOTIDE SEQUENCE</scope>
    <source>
        <strain evidence="3">SH051</strain>
    </source>
</reference>
<evidence type="ECO:0000259" key="2">
    <source>
        <dbReference type="Pfam" id="PF20026"/>
    </source>
</evidence>
<feature type="domain" description="DUF6434" evidence="2">
    <location>
        <begin position="78"/>
        <end position="135"/>
    </location>
</feature>
<evidence type="ECO:0000256" key="1">
    <source>
        <dbReference type="SAM" id="MobiDB-lite"/>
    </source>
</evidence>
<gene>
    <name evidence="3" type="ORF">brsh051_24930</name>
</gene>
<organism evidence="3 4">
    <name type="scientific">Brooklawnia propionicigenes</name>
    <dbReference type="NCBI Taxonomy" id="3041175"/>
    <lineage>
        <taxon>Bacteria</taxon>
        <taxon>Bacillati</taxon>
        <taxon>Actinomycetota</taxon>
        <taxon>Actinomycetes</taxon>
        <taxon>Propionibacteriales</taxon>
        <taxon>Propionibacteriaceae</taxon>
        <taxon>Brooklawnia</taxon>
    </lineage>
</organism>
<evidence type="ECO:0000313" key="4">
    <source>
        <dbReference type="Proteomes" id="UP001431656"/>
    </source>
</evidence>
<dbReference type="Pfam" id="PF20026">
    <property type="entry name" value="DUF6434"/>
    <property type="match status" value="1"/>
</dbReference>
<protein>
    <submittedName>
        <fullName evidence="3">DUF6434 domain-containing protein</fullName>
    </submittedName>
</protein>
<sequence>MTRPASSRPDLVPGLSSEEFQRWYWLKTELVDFARTLGIRASGGKELLTARIAASLDGRDFAEPAPIRSSGPRQLVGELSAATVIPAGQRCSQVVRRWLEGQVGSGFRFDAPMRAFFAQSDGTPTMQDALDCWHASRNQGERTIDSQFEYNRFTRTWYEEHPDGLREDLLSDWKEYRGRPIDGRGERDRGRSASAGASSRSFRPDGS</sequence>
<dbReference type="RefSeq" id="WP_286265514.1">
    <property type="nucleotide sequence ID" value="NZ_AP028056.1"/>
</dbReference>
<dbReference type="Proteomes" id="UP001431656">
    <property type="component" value="Chromosome"/>
</dbReference>
<dbReference type="InterPro" id="IPR045492">
    <property type="entry name" value="DUF6434"/>
</dbReference>
<dbReference type="AlphaFoldDB" id="A0AAN0K7S5"/>
<dbReference type="EMBL" id="AP028056">
    <property type="protein sequence ID" value="BEH03212.1"/>
    <property type="molecule type" value="Genomic_DNA"/>
</dbReference>
<feature type="compositionally biased region" description="Low complexity" evidence="1">
    <location>
        <begin position="192"/>
        <end position="201"/>
    </location>
</feature>
<keyword evidence="4" id="KW-1185">Reference proteome</keyword>
<name>A0AAN0K7S5_9ACTN</name>
<accession>A0AAN0K7S5</accession>
<feature type="compositionally biased region" description="Basic and acidic residues" evidence="1">
    <location>
        <begin position="177"/>
        <end position="191"/>
    </location>
</feature>
<proteinExistence type="predicted"/>
<dbReference type="Pfam" id="PF18953">
    <property type="entry name" value="SAP_new25"/>
    <property type="match status" value="1"/>
</dbReference>
<feature type="region of interest" description="Disordered" evidence="1">
    <location>
        <begin position="177"/>
        <end position="207"/>
    </location>
</feature>